<reference evidence="2" key="2">
    <citation type="journal article" date="2015" name="Data Brief">
        <title>Shoot transcriptome of the giant reed, Arundo donax.</title>
        <authorList>
            <person name="Barrero R.A."/>
            <person name="Guerrero F.D."/>
            <person name="Moolhuijzen P."/>
            <person name="Goolsby J.A."/>
            <person name="Tidwell J."/>
            <person name="Bellgard S.E."/>
            <person name="Bellgard M.I."/>
        </authorList>
    </citation>
    <scope>NUCLEOTIDE SEQUENCE</scope>
    <source>
        <tissue evidence="2">Shoot tissue taken approximately 20 cm above the soil surface</tissue>
    </source>
</reference>
<evidence type="ECO:0000313" key="2">
    <source>
        <dbReference type="EMBL" id="JAD42627.1"/>
    </source>
</evidence>
<feature type="transmembrane region" description="Helical" evidence="1">
    <location>
        <begin position="16"/>
        <end position="43"/>
    </location>
</feature>
<keyword evidence="1" id="KW-0812">Transmembrane</keyword>
<evidence type="ECO:0000256" key="1">
    <source>
        <dbReference type="SAM" id="Phobius"/>
    </source>
</evidence>
<organism evidence="2">
    <name type="scientific">Arundo donax</name>
    <name type="common">Giant reed</name>
    <name type="synonym">Donax arundinaceus</name>
    <dbReference type="NCBI Taxonomy" id="35708"/>
    <lineage>
        <taxon>Eukaryota</taxon>
        <taxon>Viridiplantae</taxon>
        <taxon>Streptophyta</taxon>
        <taxon>Embryophyta</taxon>
        <taxon>Tracheophyta</taxon>
        <taxon>Spermatophyta</taxon>
        <taxon>Magnoliopsida</taxon>
        <taxon>Liliopsida</taxon>
        <taxon>Poales</taxon>
        <taxon>Poaceae</taxon>
        <taxon>PACMAD clade</taxon>
        <taxon>Arundinoideae</taxon>
        <taxon>Arundineae</taxon>
        <taxon>Arundo</taxon>
    </lineage>
</organism>
<dbReference type="EMBL" id="GBRH01255268">
    <property type="protein sequence ID" value="JAD42627.1"/>
    <property type="molecule type" value="Transcribed_RNA"/>
</dbReference>
<keyword evidence="1" id="KW-1133">Transmembrane helix</keyword>
<proteinExistence type="predicted"/>
<dbReference type="AlphaFoldDB" id="A0A0A9A6I6"/>
<name>A0A0A9A6I6_ARUDO</name>
<accession>A0A0A9A6I6</accession>
<reference evidence="2" key="1">
    <citation type="submission" date="2014-09" db="EMBL/GenBank/DDBJ databases">
        <authorList>
            <person name="Magalhaes I.L.F."/>
            <person name="Oliveira U."/>
            <person name="Santos F.R."/>
            <person name="Vidigal T.H.D.A."/>
            <person name="Brescovit A.D."/>
            <person name="Santos A.J."/>
        </authorList>
    </citation>
    <scope>NUCLEOTIDE SEQUENCE</scope>
    <source>
        <tissue evidence="2">Shoot tissue taken approximately 20 cm above the soil surface</tissue>
    </source>
</reference>
<protein>
    <submittedName>
        <fullName evidence="2">Uncharacterized protein</fullName>
    </submittedName>
</protein>
<sequence length="44" mass="5097">MLPPASNSYFIQVAQAFFLDLCCIFLCLLLFSMIFVLICISFYH</sequence>
<keyword evidence="1" id="KW-0472">Membrane</keyword>